<protein>
    <submittedName>
        <fullName evidence="2">Uncharacterized protein</fullName>
    </submittedName>
</protein>
<organism evidence="2 3">
    <name type="scientific">Protopolystoma xenopodis</name>
    <dbReference type="NCBI Taxonomy" id="117903"/>
    <lineage>
        <taxon>Eukaryota</taxon>
        <taxon>Metazoa</taxon>
        <taxon>Spiralia</taxon>
        <taxon>Lophotrochozoa</taxon>
        <taxon>Platyhelminthes</taxon>
        <taxon>Monogenea</taxon>
        <taxon>Polyopisthocotylea</taxon>
        <taxon>Polystomatidea</taxon>
        <taxon>Polystomatidae</taxon>
        <taxon>Protopolystoma</taxon>
    </lineage>
</organism>
<gene>
    <name evidence="2" type="ORF">PXEA_LOCUS23413</name>
</gene>
<feature type="region of interest" description="Disordered" evidence="1">
    <location>
        <begin position="1"/>
        <end position="38"/>
    </location>
</feature>
<dbReference type="EMBL" id="CAAALY010108154">
    <property type="protein sequence ID" value="VEL29973.1"/>
    <property type="molecule type" value="Genomic_DNA"/>
</dbReference>
<evidence type="ECO:0000313" key="3">
    <source>
        <dbReference type="Proteomes" id="UP000784294"/>
    </source>
</evidence>
<dbReference type="Proteomes" id="UP000784294">
    <property type="component" value="Unassembled WGS sequence"/>
</dbReference>
<accession>A0A3S5AW14</accession>
<comment type="caution">
    <text evidence="2">The sequence shown here is derived from an EMBL/GenBank/DDBJ whole genome shotgun (WGS) entry which is preliminary data.</text>
</comment>
<name>A0A3S5AW14_9PLAT</name>
<evidence type="ECO:0000256" key="1">
    <source>
        <dbReference type="SAM" id="MobiDB-lite"/>
    </source>
</evidence>
<keyword evidence="3" id="KW-1185">Reference proteome</keyword>
<sequence>MHKSRAESPQRLSVQRRRSSDWHDCGSDDRSEVVSRDKDQFTREFRAAKVLSRLRNALRHQGDVSCVRVPPEAHIGSR</sequence>
<evidence type="ECO:0000313" key="2">
    <source>
        <dbReference type="EMBL" id="VEL29973.1"/>
    </source>
</evidence>
<dbReference type="AlphaFoldDB" id="A0A3S5AW14"/>
<reference evidence="2" key="1">
    <citation type="submission" date="2018-11" db="EMBL/GenBank/DDBJ databases">
        <authorList>
            <consortium name="Pathogen Informatics"/>
        </authorList>
    </citation>
    <scope>NUCLEOTIDE SEQUENCE</scope>
</reference>
<proteinExistence type="predicted"/>
<feature type="compositionally biased region" description="Basic and acidic residues" evidence="1">
    <location>
        <begin position="18"/>
        <end position="38"/>
    </location>
</feature>